<evidence type="ECO:0000256" key="2">
    <source>
        <dbReference type="ARBA" id="ARBA00009899"/>
    </source>
</evidence>
<sequence>MSKPLKFYYDLMSQPARALYMFLKLNQIPHEQCVVNIGRGEHLTDEYEKNINRFKKIPAIIDNDFKLSESIAIYRYLASKHKIADSWYPEDSKKRARVDEYLEWQHLNTRLGCSLYFMTTWLLPVLMGQKVSEEKVEQAKTQMENALDIITNVWLKDKPFIVGNEITVADIVAATEIEQLVVTNYNPYEGRPKLKAWIESVRSKTNPHYDDAHKMIYRVASRNKPKL</sequence>
<dbReference type="OrthoDB" id="422574at2759"/>
<dbReference type="SUPFAM" id="SSF47616">
    <property type="entry name" value="GST C-terminal domain-like"/>
    <property type="match status" value="1"/>
</dbReference>
<dbReference type="Pfam" id="PF02798">
    <property type="entry name" value="GST_N"/>
    <property type="match status" value="1"/>
</dbReference>
<comment type="subunit">
    <text evidence="3">Homodimer.</text>
</comment>
<name>A0A9Q0N7W1_9DIPT</name>
<proteinExistence type="inferred from homology"/>
<dbReference type="Gene3D" id="3.40.30.10">
    <property type="entry name" value="Glutaredoxin"/>
    <property type="match status" value="1"/>
</dbReference>
<evidence type="ECO:0000256" key="5">
    <source>
        <dbReference type="ARBA" id="ARBA00022490"/>
    </source>
</evidence>
<dbReference type="AlphaFoldDB" id="A0A9Q0N7W1"/>
<dbReference type="PANTHER" id="PTHR43917:SF8">
    <property type="entry name" value="GH16740P-RELATED"/>
    <property type="match status" value="1"/>
</dbReference>
<gene>
    <name evidence="10" type="primary">GSTT1_1</name>
    <name evidence="10" type="ORF">Bhyg_09375</name>
</gene>
<dbReference type="PANTHER" id="PTHR43917">
    <property type="match status" value="1"/>
</dbReference>
<evidence type="ECO:0000256" key="7">
    <source>
        <dbReference type="ARBA" id="ARBA00047960"/>
    </source>
</evidence>
<dbReference type="Proteomes" id="UP001151699">
    <property type="component" value="Chromosome B"/>
</dbReference>
<evidence type="ECO:0000256" key="4">
    <source>
        <dbReference type="ARBA" id="ARBA00012452"/>
    </source>
</evidence>
<comment type="caution">
    <text evidence="10">The sequence shown here is derived from an EMBL/GenBank/DDBJ whole genome shotgun (WGS) entry which is preliminary data.</text>
</comment>
<dbReference type="InterPro" id="IPR040079">
    <property type="entry name" value="Glutathione_S-Trfase"/>
</dbReference>
<organism evidence="10 11">
    <name type="scientific">Pseudolycoriella hygida</name>
    <dbReference type="NCBI Taxonomy" id="35572"/>
    <lineage>
        <taxon>Eukaryota</taxon>
        <taxon>Metazoa</taxon>
        <taxon>Ecdysozoa</taxon>
        <taxon>Arthropoda</taxon>
        <taxon>Hexapoda</taxon>
        <taxon>Insecta</taxon>
        <taxon>Pterygota</taxon>
        <taxon>Neoptera</taxon>
        <taxon>Endopterygota</taxon>
        <taxon>Diptera</taxon>
        <taxon>Nematocera</taxon>
        <taxon>Sciaroidea</taxon>
        <taxon>Sciaridae</taxon>
        <taxon>Pseudolycoriella</taxon>
    </lineage>
</organism>
<feature type="domain" description="GST C-terminal" evidence="9">
    <location>
        <begin position="91"/>
        <end position="227"/>
    </location>
</feature>
<dbReference type="Gene3D" id="1.20.1050.10">
    <property type="match status" value="1"/>
</dbReference>
<dbReference type="InterPro" id="IPR004046">
    <property type="entry name" value="GST_C"/>
</dbReference>
<dbReference type="PROSITE" id="PS50405">
    <property type="entry name" value="GST_CTER"/>
    <property type="match status" value="1"/>
</dbReference>
<dbReference type="InterPro" id="IPR040075">
    <property type="entry name" value="GST_N_Theta"/>
</dbReference>
<dbReference type="EMBL" id="WJQU01000002">
    <property type="protein sequence ID" value="KAJ6644406.1"/>
    <property type="molecule type" value="Genomic_DNA"/>
</dbReference>
<keyword evidence="11" id="KW-1185">Reference proteome</keyword>
<evidence type="ECO:0000313" key="11">
    <source>
        <dbReference type="Proteomes" id="UP001151699"/>
    </source>
</evidence>
<dbReference type="Pfam" id="PF00043">
    <property type="entry name" value="GST_C"/>
    <property type="match status" value="1"/>
</dbReference>
<dbReference type="PROSITE" id="PS50404">
    <property type="entry name" value="GST_NTER"/>
    <property type="match status" value="1"/>
</dbReference>
<evidence type="ECO:0000256" key="3">
    <source>
        <dbReference type="ARBA" id="ARBA00011738"/>
    </source>
</evidence>
<comment type="catalytic activity">
    <reaction evidence="7">
        <text>RX + glutathione = an S-substituted glutathione + a halide anion + H(+)</text>
        <dbReference type="Rhea" id="RHEA:16437"/>
        <dbReference type="ChEBI" id="CHEBI:15378"/>
        <dbReference type="ChEBI" id="CHEBI:16042"/>
        <dbReference type="ChEBI" id="CHEBI:17792"/>
        <dbReference type="ChEBI" id="CHEBI:57925"/>
        <dbReference type="ChEBI" id="CHEBI:90779"/>
        <dbReference type="EC" id="2.5.1.18"/>
    </reaction>
</comment>
<dbReference type="InterPro" id="IPR004045">
    <property type="entry name" value="Glutathione_S-Trfase_N"/>
</dbReference>
<dbReference type="SFLD" id="SFLDG01153">
    <property type="entry name" value="Main.4:_Theta-like"/>
    <property type="match status" value="1"/>
</dbReference>
<dbReference type="FunFam" id="3.40.30.10:FF:000176">
    <property type="entry name" value="Glutathione S-transferase theta-1"/>
    <property type="match status" value="1"/>
</dbReference>
<evidence type="ECO:0000259" key="8">
    <source>
        <dbReference type="PROSITE" id="PS50404"/>
    </source>
</evidence>
<keyword evidence="5" id="KW-0963">Cytoplasm</keyword>
<dbReference type="CDD" id="cd03183">
    <property type="entry name" value="GST_C_Theta"/>
    <property type="match status" value="1"/>
</dbReference>
<reference evidence="10" key="1">
    <citation type="submission" date="2022-07" db="EMBL/GenBank/DDBJ databases">
        <authorList>
            <person name="Trinca V."/>
            <person name="Uliana J.V.C."/>
            <person name="Torres T.T."/>
            <person name="Ward R.J."/>
            <person name="Monesi N."/>
        </authorList>
    </citation>
    <scope>NUCLEOTIDE SEQUENCE</scope>
    <source>
        <strain evidence="10">HSMRA1968</strain>
        <tissue evidence="10">Whole embryos</tissue>
    </source>
</reference>
<evidence type="ECO:0000256" key="1">
    <source>
        <dbReference type="ARBA" id="ARBA00004496"/>
    </source>
</evidence>
<comment type="subcellular location">
    <subcellularLocation>
        <location evidence="1">Cytoplasm</location>
    </subcellularLocation>
</comment>
<dbReference type="GO" id="GO:0004364">
    <property type="term" value="F:glutathione transferase activity"/>
    <property type="evidence" value="ECO:0007669"/>
    <property type="project" value="UniProtKB-EC"/>
</dbReference>
<dbReference type="SFLD" id="SFLDG00358">
    <property type="entry name" value="Main_(cytGST)"/>
    <property type="match status" value="1"/>
</dbReference>
<comment type="similarity">
    <text evidence="2">Belongs to the GST superfamily. Theta family.</text>
</comment>
<dbReference type="InterPro" id="IPR010987">
    <property type="entry name" value="Glutathione-S-Trfase_C-like"/>
</dbReference>
<dbReference type="GO" id="GO:0005737">
    <property type="term" value="C:cytoplasm"/>
    <property type="evidence" value="ECO:0007669"/>
    <property type="project" value="UniProtKB-SubCell"/>
</dbReference>
<dbReference type="SFLD" id="SFLDS00019">
    <property type="entry name" value="Glutathione_Transferase_(cytos"/>
    <property type="match status" value="1"/>
</dbReference>
<dbReference type="InterPro" id="IPR036282">
    <property type="entry name" value="Glutathione-S-Trfase_C_sf"/>
</dbReference>
<accession>A0A9Q0N7W1</accession>
<dbReference type="CDD" id="cd03050">
    <property type="entry name" value="GST_N_Theta"/>
    <property type="match status" value="1"/>
</dbReference>
<protein>
    <recommendedName>
        <fullName evidence="4">glutathione transferase</fullName>
        <ecNumber evidence="4">2.5.1.18</ecNumber>
    </recommendedName>
</protein>
<dbReference type="GO" id="GO:0006749">
    <property type="term" value="P:glutathione metabolic process"/>
    <property type="evidence" value="ECO:0007669"/>
    <property type="project" value="TreeGrafter"/>
</dbReference>
<feature type="domain" description="GST N-terminal" evidence="8">
    <location>
        <begin position="3"/>
        <end position="85"/>
    </location>
</feature>
<evidence type="ECO:0000256" key="6">
    <source>
        <dbReference type="ARBA" id="ARBA00022679"/>
    </source>
</evidence>
<dbReference type="InterPro" id="IPR040077">
    <property type="entry name" value="GST_C_Theta"/>
</dbReference>
<evidence type="ECO:0000259" key="9">
    <source>
        <dbReference type="PROSITE" id="PS50405"/>
    </source>
</evidence>
<dbReference type="FunFam" id="1.20.1050.10:FF:000008">
    <property type="entry name" value="Glutathione S-transferase theta-1"/>
    <property type="match status" value="1"/>
</dbReference>
<keyword evidence="6" id="KW-0808">Transferase</keyword>
<evidence type="ECO:0000313" key="10">
    <source>
        <dbReference type="EMBL" id="KAJ6644406.1"/>
    </source>
</evidence>
<dbReference type="InterPro" id="IPR036249">
    <property type="entry name" value="Thioredoxin-like_sf"/>
</dbReference>
<dbReference type="SUPFAM" id="SSF52833">
    <property type="entry name" value="Thioredoxin-like"/>
    <property type="match status" value="1"/>
</dbReference>
<dbReference type="EC" id="2.5.1.18" evidence="4"/>
<dbReference type="InterPro" id="IPR051369">
    <property type="entry name" value="GST_Theta"/>
</dbReference>